<dbReference type="InterPro" id="IPR052559">
    <property type="entry name" value="V-haloperoxidase"/>
</dbReference>
<dbReference type="EMBL" id="LVYD01000058">
    <property type="protein sequence ID" value="OQP61333.1"/>
    <property type="molecule type" value="Genomic_DNA"/>
</dbReference>
<evidence type="ECO:0000256" key="1">
    <source>
        <dbReference type="SAM" id="SignalP"/>
    </source>
</evidence>
<accession>A0A1V9FSK9</accession>
<feature type="signal peptide" evidence="1">
    <location>
        <begin position="1"/>
        <end position="37"/>
    </location>
</feature>
<dbReference type="PANTHER" id="PTHR34599">
    <property type="entry name" value="PEROXIDASE-RELATED"/>
    <property type="match status" value="1"/>
</dbReference>
<dbReference type="PANTHER" id="PTHR34599:SF2">
    <property type="entry name" value="TRAF-TYPE DOMAIN-CONTAINING PROTEIN"/>
    <property type="match status" value="1"/>
</dbReference>
<keyword evidence="4" id="KW-1185">Reference proteome</keyword>
<keyword evidence="3" id="KW-0560">Oxidoreductase</keyword>
<dbReference type="Proteomes" id="UP000192796">
    <property type="component" value="Unassembled WGS sequence"/>
</dbReference>
<evidence type="ECO:0000259" key="2">
    <source>
        <dbReference type="Pfam" id="PF01569"/>
    </source>
</evidence>
<dbReference type="InterPro" id="IPR000326">
    <property type="entry name" value="PAP2/HPO"/>
</dbReference>
<dbReference type="InterPro" id="IPR036938">
    <property type="entry name" value="PAP2/HPO_sf"/>
</dbReference>
<evidence type="ECO:0000313" key="4">
    <source>
        <dbReference type="Proteomes" id="UP000192796"/>
    </source>
</evidence>
<evidence type="ECO:0000313" key="3">
    <source>
        <dbReference type="EMBL" id="OQP61333.1"/>
    </source>
</evidence>
<organism evidence="3 4">
    <name type="scientific">Niastella vici</name>
    <dbReference type="NCBI Taxonomy" id="1703345"/>
    <lineage>
        <taxon>Bacteria</taxon>
        <taxon>Pseudomonadati</taxon>
        <taxon>Bacteroidota</taxon>
        <taxon>Chitinophagia</taxon>
        <taxon>Chitinophagales</taxon>
        <taxon>Chitinophagaceae</taxon>
        <taxon>Niastella</taxon>
    </lineage>
</organism>
<dbReference type="AlphaFoldDB" id="A0A1V9FSK9"/>
<dbReference type="CDD" id="cd03398">
    <property type="entry name" value="PAP2_haloperoxidase"/>
    <property type="match status" value="1"/>
</dbReference>
<dbReference type="RefSeq" id="WP_081152016.1">
    <property type="nucleotide sequence ID" value="NZ_LVYD01000058.1"/>
</dbReference>
<name>A0A1V9FSK9_9BACT</name>
<keyword evidence="1" id="KW-0732">Signal</keyword>
<dbReference type="GO" id="GO:0004601">
    <property type="term" value="F:peroxidase activity"/>
    <property type="evidence" value="ECO:0007669"/>
    <property type="project" value="UniProtKB-KW"/>
</dbReference>
<keyword evidence="3" id="KW-0575">Peroxidase</keyword>
<feature type="chain" id="PRO_5012031619" evidence="1">
    <location>
        <begin position="38"/>
        <end position="475"/>
    </location>
</feature>
<dbReference type="SUPFAM" id="SSF48317">
    <property type="entry name" value="Acid phosphatase/Vanadium-dependent haloperoxidase"/>
    <property type="match status" value="1"/>
</dbReference>
<feature type="domain" description="Phosphatidic acid phosphatase type 2/haloperoxidase" evidence="2">
    <location>
        <begin position="337"/>
        <end position="446"/>
    </location>
</feature>
<gene>
    <name evidence="3" type="ORF">A3860_06380</name>
</gene>
<dbReference type="OrthoDB" id="7793240at2"/>
<comment type="caution">
    <text evidence="3">The sequence shown here is derived from an EMBL/GenBank/DDBJ whole genome shotgun (WGS) entry which is preliminary data.</text>
</comment>
<dbReference type="Pfam" id="PF01569">
    <property type="entry name" value="PAP2"/>
    <property type="match status" value="1"/>
</dbReference>
<reference evidence="3 4" key="1">
    <citation type="submission" date="2016-03" db="EMBL/GenBank/DDBJ databases">
        <title>Niastella vici sp. nov., isolated from farmland soil.</title>
        <authorList>
            <person name="Chen L."/>
            <person name="Wang D."/>
            <person name="Yang S."/>
            <person name="Wang G."/>
        </authorList>
    </citation>
    <scope>NUCLEOTIDE SEQUENCE [LARGE SCALE GENOMIC DNA]</scope>
    <source>
        <strain evidence="3 4">DJ57</strain>
    </source>
</reference>
<dbReference type="Gene3D" id="1.10.606.20">
    <property type="match status" value="1"/>
</dbReference>
<dbReference type="STRING" id="1703345.A3860_06380"/>
<protein>
    <submittedName>
        <fullName evidence="3">Haloperoxidase</fullName>
    </submittedName>
</protein>
<proteinExistence type="predicted"/>
<sequence>MQQFVVRLFDILSGRRLKLGAGILFVLLLALQPAAHAQTAARATVVKKEDVAFTRYLQPAVFSLSKIMMHDVVNPPAAARYYAYCMLGAYEILSQHDTTLIPLPNLLKQYKRTLITTKPGDYDRRIAAIYCIMETGRLMLPSGYRLQEEEEQFIAAQQKAKINRALLDSSVAVASYMAARIVDYSKTDRYGKLSAQLRYTPLKGDGYWYPTPPAYMEAVEPNWKTVRGLMIDSCNQFVPKPPVAFSKDSTSEFYRLAKEVYDVSLHADSGQLNIASFWDCNPFVVATSGHMMIGYKKISPGGHWMNIAALAAQKAQLNFNATITVQMLTGITIMDAFISCWDEKYRSNRIRPETYINRYINIKWQPLLQTPPFPEYTSGHSVVSTAAAEVLTYLFGDQFKFTDNSEELFEIPARSFTSFRQAAAEAAISRLYGGIHYRDAIENGAQQGKEIGTFIVGRLQGVGLRPVKGSYTTKN</sequence>